<accession>A0A2T6ZMN7</accession>
<evidence type="ECO:0000313" key="3">
    <source>
        <dbReference type="Proteomes" id="UP000244722"/>
    </source>
</evidence>
<evidence type="ECO:0000256" key="1">
    <source>
        <dbReference type="SAM" id="MobiDB-lite"/>
    </source>
</evidence>
<gene>
    <name evidence="2" type="ORF">B9Z19DRAFT_1066390</name>
</gene>
<feature type="region of interest" description="Disordered" evidence="1">
    <location>
        <begin position="37"/>
        <end position="62"/>
    </location>
</feature>
<organism evidence="2 3">
    <name type="scientific">Tuber borchii</name>
    <name type="common">White truffle</name>
    <dbReference type="NCBI Taxonomy" id="42251"/>
    <lineage>
        <taxon>Eukaryota</taxon>
        <taxon>Fungi</taxon>
        <taxon>Dikarya</taxon>
        <taxon>Ascomycota</taxon>
        <taxon>Pezizomycotina</taxon>
        <taxon>Pezizomycetes</taxon>
        <taxon>Pezizales</taxon>
        <taxon>Tuberaceae</taxon>
        <taxon>Tuber</taxon>
    </lineage>
</organism>
<dbReference type="AlphaFoldDB" id="A0A2T6ZMN7"/>
<dbReference type="Proteomes" id="UP000244722">
    <property type="component" value="Unassembled WGS sequence"/>
</dbReference>
<evidence type="ECO:0000313" key="2">
    <source>
        <dbReference type="EMBL" id="PUU76747.1"/>
    </source>
</evidence>
<feature type="compositionally biased region" description="Acidic residues" evidence="1">
    <location>
        <begin position="47"/>
        <end position="62"/>
    </location>
</feature>
<comment type="caution">
    <text evidence="2">The sequence shown here is derived from an EMBL/GenBank/DDBJ whole genome shotgun (WGS) entry which is preliminary data.</text>
</comment>
<proteinExistence type="predicted"/>
<dbReference type="OrthoDB" id="5458636at2759"/>
<keyword evidence="3" id="KW-1185">Reference proteome</keyword>
<protein>
    <submittedName>
        <fullName evidence="2">Uncharacterized protein</fullName>
    </submittedName>
</protein>
<reference evidence="2 3" key="1">
    <citation type="submission" date="2017-04" db="EMBL/GenBank/DDBJ databases">
        <title>Draft genome sequence of Tuber borchii Vittad., a whitish edible truffle.</title>
        <authorList>
            <consortium name="DOE Joint Genome Institute"/>
            <person name="Murat C."/>
            <person name="Kuo A."/>
            <person name="Barry K.W."/>
            <person name="Clum A."/>
            <person name="Dockter R.B."/>
            <person name="Fauchery L."/>
            <person name="Iotti M."/>
            <person name="Kohler A."/>
            <person name="Labutti K."/>
            <person name="Lindquist E.A."/>
            <person name="Lipzen A."/>
            <person name="Ohm R.A."/>
            <person name="Wang M."/>
            <person name="Grigoriev I.V."/>
            <person name="Zambonelli A."/>
            <person name="Martin F.M."/>
        </authorList>
    </citation>
    <scope>NUCLEOTIDE SEQUENCE [LARGE SCALE GENOMIC DNA]</scope>
    <source>
        <strain evidence="2 3">Tbo3840</strain>
    </source>
</reference>
<sequence>MTDFKQYSLSNTRMGTDNEDILDEWALSSVPDLQAASFWDESTSTSSEEEETWDESEDEMEGETPIILAPPASKTKVLEALMIYPVSSGVTALLERRDIYALALSCWSIFYALNIEDPISRRSVISRSLRMCHGPDTWGVPNYISAPCQSKHRKILQEGKDVDVKACVKKNCWNDVCISSSVMGVLSSVLHSSIAGNLHHWRANCGVAGYVATACQEGNRIRRYQNAPAPPRMRDDDNTYYGLPDDCNSDCIAAADIKECEQGQRTVYNYSELQGPLNLRDGLR</sequence>
<dbReference type="EMBL" id="NESQ01000177">
    <property type="protein sequence ID" value="PUU76747.1"/>
    <property type="molecule type" value="Genomic_DNA"/>
</dbReference>
<name>A0A2T6ZMN7_TUBBO</name>